<reference evidence="1" key="1">
    <citation type="submission" date="2019-11" db="EMBL/GenBank/DDBJ databases">
        <authorList>
            <person name="Feng L."/>
        </authorList>
    </citation>
    <scope>NUCLEOTIDE SEQUENCE</scope>
    <source>
        <strain evidence="1">CnexileLFYP112</strain>
    </source>
</reference>
<gene>
    <name evidence="1" type="ORF">CNLFYP112_02966</name>
</gene>
<protein>
    <recommendedName>
        <fullName evidence="2">Cyclic lactone autoinducer peptide</fullName>
    </recommendedName>
</protein>
<evidence type="ECO:0000313" key="1">
    <source>
        <dbReference type="EMBL" id="VYT34548.1"/>
    </source>
</evidence>
<accession>A0A6N2VWQ3</accession>
<dbReference type="InterPro" id="IPR009229">
    <property type="entry name" value="AgrD"/>
</dbReference>
<sequence length="49" mass="5385">MRTTNLKKEMGKKVANIAKKIAAVEVNSACPLIAFQPKLPTGAEKLRKF</sequence>
<dbReference type="AlphaFoldDB" id="A0A6N2VWQ3"/>
<dbReference type="NCBIfam" id="TIGR04223">
    <property type="entry name" value="quorum_AgrD"/>
    <property type="match status" value="1"/>
</dbReference>
<proteinExistence type="predicted"/>
<dbReference type="EMBL" id="CACRTG010000041">
    <property type="protein sequence ID" value="VYT34548.1"/>
    <property type="molecule type" value="Genomic_DNA"/>
</dbReference>
<name>A0A6N2VWQ3_9FIRM</name>
<evidence type="ECO:0008006" key="2">
    <source>
        <dbReference type="Google" id="ProtNLM"/>
    </source>
</evidence>
<organism evidence="1">
    <name type="scientific">[Clostridium] nexile</name>
    <dbReference type="NCBI Taxonomy" id="29361"/>
    <lineage>
        <taxon>Bacteria</taxon>
        <taxon>Bacillati</taxon>
        <taxon>Bacillota</taxon>
        <taxon>Clostridia</taxon>
        <taxon>Lachnospirales</taxon>
        <taxon>Lachnospiraceae</taxon>
        <taxon>Tyzzerella</taxon>
    </lineage>
</organism>